<dbReference type="Proteomes" id="UP000321562">
    <property type="component" value="Unassembled WGS sequence"/>
</dbReference>
<evidence type="ECO:0000313" key="2">
    <source>
        <dbReference type="EMBL" id="TXB68737.1"/>
    </source>
</evidence>
<name>A0A5C6S1N8_9RHOB</name>
<proteinExistence type="predicted"/>
<dbReference type="RefSeq" id="WP_147098845.1">
    <property type="nucleotide sequence ID" value="NZ_JBHUFH010000012.1"/>
</dbReference>
<dbReference type="EMBL" id="VOPL01000004">
    <property type="protein sequence ID" value="TXB68737.1"/>
    <property type="molecule type" value="Genomic_DNA"/>
</dbReference>
<feature type="region of interest" description="Disordered" evidence="1">
    <location>
        <begin position="88"/>
        <end position="130"/>
    </location>
</feature>
<feature type="compositionally biased region" description="Low complexity" evidence="1">
    <location>
        <begin position="91"/>
        <end position="102"/>
    </location>
</feature>
<feature type="compositionally biased region" description="Polar residues" evidence="1">
    <location>
        <begin position="117"/>
        <end position="128"/>
    </location>
</feature>
<keyword evidence="3" id="KW-1185">Reference proteome</keyword>
<accession>A0A5C6S1N8</accession>
<evidence type="ECO:0000313" key="3">
    <source>
        <dbReference type="Proteomes" id="UP000321562"/>
    </source>
</evidence>
<dbReference type="AlphaFoldDB" id="A0A5C6S1N8"/>
<evidence type="ECO:0008006" key="4">
    <source>
        <dbReference type="Google" id="ProtNLM"/>
    </source>
</evidence>
<sequence length="219" mass="23780">MSELAAQAIPPQIGDVLESIRRLISQDGAVPDFATPIRRTDASGKDRSALMLGPQAEKLRTVIERELEGVAFADDRLILRRADMQHDGDDSVAASSDSNHADPQLPDEAALPDSHACRQTDTTPIPHSQENDMMLAEVSRTTPHLDAAIARVEGFDLFAAEGPEEEEDQMAGGNALRNLVRDVIRQELQGEMGDRISRNLRRAIRQEVTAAISAGLKGA</sequence>
<evidence type="ECO:0000256" key="1">
    <source>
        <dbReference type="SAM" id="MobiDB-lite"/>
    </source>
</evidence>
<dbReference type="OrthoDB" id="7875768at2"/>
<protein>
    <recommendedName>
        <fullName evidence="4">DUF2497 domain-containing protein</fullName>
    </recommendedName>
</protein>
<comment type="caution">
    <text evidence="2">The sequence shown here is derived from an EMBL/GenBank/DDBJ whole genome shotgun (WGS) entry which is preliminary data.</text>
</comment>
<reference evidence="2 3" key="1">
    <citation type="submission" date="2019-08" db="EMBL/GenBank/DDBJ databases">
        <authorList>
            <person name="Ye J."/>
        </authorList>
    </citation>
    <scope>NUCLEOTIDE SEQUENCE [LARGE SCALE GENOMIC DNA]</scope>
    <source>
        <strain evidence="2 3">TK008</strain>
    </source>
</reference>
<gene>
    <name evidence="2" type="ORF">FQV27_12215</name>
</gene>
<organism evidence="2 3">
    <name type="scientific">Paracoccus aurantiacus</name>
    <dbReference type="NCBI Taxonomy" id="2599412"/>
    <lineage>
        <taxon>Bacteria</taxon>
        <taxon>Pseudomonadati</taxon>
        <taxon>Pseudomonadota</taxon>
        <taxon>Alphaproteobacteria</taxon>
        <taxon>Rhodobacterales</taxon>
        <taxon>Paracoccaceae</taxon>
        <taxon>Paracoccus</taxon>
    </lineage>
</organism>